<evidence type="ECO:0000256" key="2">
    <source>
        <dbReference type="ARBA" id="ARBA00008767"/>
    </source>
</evidence>
<evidence type="ECO:0000256" key="4">
    <source>
        <dbReference type="ARBA" id="ARBA00023015"/>
    </source>
</evidence>
<organism evidence="9 10">
    <name type="scientific">Mucuna pruriens</name>
    <name type="common">Velvet bean</name>
    <name type="synonym">Dolichos pruriens</name>
    <dbReference type="NCBI Taxonomy" id="157652"/>
    <lineage>
        <taxon>Eukaryota</taxon>
        <taxon>Viridiplantae</taxon>
        <taxon>Streptophyta</taxon>
        <taxon>Embryophyta</taxon>
        <taxon>Tracheophyta</taxon>
        <taxon>Spermatophyta</taxon>
        <taxon>Magnoliopsida</taxon>
        <taxon>eudicotyledons</taxon>
        <taxon>Gunneridae</taxon>
        <taxon>Pentapetalae</taxon>
        <taxon>rosids</taxon>
        <taxon>fabids</taxon>
        <taxon>Fabales</taxon>
        <taxon>Fabaceae</taxon>
        <taxon>Papilionoideae</taxon>
        <taxon>50 kb inversion clade</taxon>
        <taxon>NPAAA clade</taxon>
        <taxon>indigoferoid/millettioid clade</taxon>
        <taxon>Phaseoleae</taxon>
        <taxon>Mucuna</taxon>
    </lineage>
</organism>
<dbReference type="SMART" id="SM00576">
    <property type="entry name" value="BTP"/>
    <property type="match status" value="1"/>
</dbReference>
<evidence type="ECO:0000256" key="1">
    <source>
        <dbReference type="ARBA" id="ARBA00004123"/>
    </source>
</evidence>
<comment type="caution">
    <text evidence="9">The sequence shown here is derived from an EMBL/GenBank/DDBJ whole genome shotgun (WGS) entry which is preliminary data.</text>
</comment>
<gene>
    <name evidence="9" type="primary">TAF8</name>
    <name evidence="9" type="ORF">CR513_61879</name>
</gene>
<dbReference type="PANTHER" id="PTHR46338">
    <property type="entry name" value="TRANSCRIPTION INITIATION FACTOR TFIID SUBUNIT 8"/>
    <property type="match status" value="1"/>
</dbReference>
<dbReference type="STRING" id="157652.A0A371E1U1"/>
<dbReference type="OrthoDB" id="436852at2759"/>
<feature type="compositionally biased region" description="Basic and acidic residues" evidence="7">
    <location>
        <begin position="458"/>
        <end position="474"/>
    </location>
</feature>
<dbReference type="GO" id="GO:0005669">
    <property type="term" value="C:transcription factor TFIID complex"/>
    <property type="evidence" value="ECO:0007669"/>
    <property type="project" value="InterPro"/>
</dbReference>
<feature type="non-terminal residue" evidence="9">
    <location>
        <position position="1"/>
    </location>
</feature>
<comment type="similarity">
    <text evidence="2">Belongs to the TAF8 family.</text>
</comment>
<dbReference type="InterPro" id="IPR019473">
    <property type="entry name" value="TFIID_su8_C"/>
</dbReference>
<keyword evidence="10" id="KW-1185">Reference proteome</keyword>
<keyword evidence="5" id="KW-0804">Transcription</keyword>
<keyword evidence="6" id="KW-0539">Nucleus</keyword>
<evidence type="ECO:0000256" key="6">
    <source>
        <dbReference type="ARBA" id="ARBA00023242"/>
    </source>
</evidence>
<dbReference type="AlphaFoldDB" id="A0A371E1U1"/>
<comment type="subcellular location">
    <subcellularLocation>
        <location evidence="1">Nucleus</location>
    </subcellularLocation>
</comment>
<dbReference type="InterPro" id="IPR009072">
    <property type="entry name" value="Histone-fold"/>
</dbReference>
<dbReference type="PANTHER" id="PTHR46338:SF15">
    <property type="entry name" value="TRANSCRIPTION INITIATION FACTOR TFIID SUBUNIT 8"/>
    <property type="match status" value="1"/>
</dbReference>
<dbReference type="EMBL" id="QJKJ01017195">
    <property type="protein sequence ID" value="RDX59308.1"/>
    <property type="molecule type" value="Genomic_DNA"/>
</dbReference>
<dbReference type="GO" id="GO:0046982">
    <property type="term" value="F:protein heterodimerization activity"/>
    <property type="evidence" value="ECO:0007669"/>
    <property type="project" value="InterPro"/>
</dbReference>
<feature type="domain" description="Bromodomain associated" evidence="8">
    <location>
        <begin position="27"/>
        <end position="103"/>
    </location>
</feature>
<dbReference type="Pfam" id="PF10406">
    <property type="entry name" value="TAF8_C"/>
    <property type="match status" value="1"/>
</dbReference>
<accession>A0A371E1U1</accession>
<feature type="region of interest" description="Disordered" evidence="7">
    <location>
        <begin position="448"/>
        <end position="474"/>
    </location>
</feature>
<keyword evidence="4" id="KW-0805">Transcription regulation</keyword>
<protein>
    <recommendedName>
        <fullName evidence="3">Transcription initiation factor TFIID subunit 8</fullName>
    </recommendedName>
</protein>
<evidence type="ECO:0000313" key="10">
    <source>
        <dbReference type="Proteomes" id="UP000257109"/>
    </source>
</evidence>
<dbReference type="CDD" id="cd08049">
    <property type="entry name" value="TAF8"/>
    <property type="match status" value="1"/>
</dbReference>
<dbReference type="Pfam" id="PF07524">
    <property type="entry name" value="Bromo_TP"/>
    <property type="match status" value="1"/>
</dbReference>
<proteinExistence type="inferred from homology"/>
<dbReference type="InterPro" id="IPR037818">
    <property type="entry name" value="TAF8"/>
</dbReference>
<evidence type="ECO:0000256" key="3">
    <source>
        <dbReference type="ARBA" id="ARBA00017307"/>
    </source>
</evidence>
<evidence type="ECO:0000256" key="7">
    <source>
        <dbReference type="SAM" id="MobiDB-lite"/>
    </source>
</evidence>
<reference evidence="9" key="1">
    <citation type="submission" date="2018-05" db="EMBL/GenBank/DDBJ databases">
        <title>Draft genome of Mucuna pruriens seed.</title>
        <authorList>
            <person name="Nnadi N.E."/>
            <person name="Vos R."/>
            <person name="Hasami M.H."/>
            <person name="Devisetty U.K."/>
            <person name="Aguiy J.C."/>
        </authorList>
    </citation>
    <scope>NUCLEOTIDE SEQUENCE [LARGE SCALE GENOMIC DNA]</scope>
    <source>
        <strain evidence="9">JCA_2017</strain>
    </source>
</reference>
<dbReference type="Proteomes" id="UP000257109">
    <property type="component" value="Unassembled WGS sequence"/>
</dbReference>
<name>A0A371E1U1_MUCPR</name>
<evidence type="ECO:0000313" key="9">
    <source>
        <dbReference type="EMBL" id="RDX59308.1"/>
    </source>
</evidence>
<sequence>MSNGGGKTGRQLEQPGTWRRRKVGGGDDFARAIAKIAVAQVCEGEGFQAFQQSALEALSDIVARYILNVGKSAHYHANFSGRTECNAFDVIQGLEDMGSAQGFAGAADVDHCLESSGVIREIVHFVNGADPVMFAHPIPRFPVVKERVLNPSFLQRGEEPPGEHIPAWLPAFPDPQTYGQSPAVNGRGTEPCAAKFEQERENGKGEWPVLNLQQQMVSNMFGKSALIDPADAKAKRVAAESNPFLAAPLKIVDKEVASGPPPAKLFNDVALDNPVVENFVEKEPVSALKTFAPAIEAMKSTCCDSKEDQKKFSVNEKPTVRFKIGVKNKLLGRSIGLIPQKEEHKKTLPWFAMEDEKDDRKRRAEKILRESLENPDQLVQLICILDQENVRIASSGIFKSSFEFGWERGCSWSLQWQIEVFKFAGGREVVRRQGRRLFKLAGREGLCQSSECSNETGGNREERNEKEGDKDGKTKFLLFEKRIS</sequence>
<dbReference type="InterPro" id="IPR006565">
    <property type="entry name" value="BTP"/>
</dbReference>
<dbReference type="GO" id="GO:0003743">
    <property type="term" value="F:translation initiation factor activity"/>
    <property type="evidence" value="ECO:0007669"/>
    <property type="project" value="UniProtKB-KW"/>
</dbReference>
<evidence type="ECO:0000259" key="8">
    <source>
        <dbReference type="SMART" id="SM00576"/>
    </source>
</evidence>
<dbReference type="Gene3D" id="1.10.20.10">
    <property type="entry name" value="Histone, subunit A"/>
    <property type="match status" value="1"/>
</dbReference>
<evidence type="ECO:0000256" key="5">
    <source>
        <dbReference type="ARBA" id="ARBA00023163"/>
    </source>
</evidence>
<feature type="region of interest" description="Disordered" evidence="7">
    <location>
        <begin position="1"/>
        <end position="23"/>
    </location>
</feature>